<dbReference type="InterPro" id="IPR036259">
    <property type="entry name" value="MFS_trans_sf"/>
</dbReference>
<evidence type="ECO:0000256" key="5">
    <source>
        <dbReference type="ARBA" id="ARBA00022989"/>
    </source>
</evidence>
<dbReference type="Gene3D" id="1.20.1540.10">
    <property type="entry name" value="Rhomboid-like"/>
    <property type="match status" value="1"/>
</dbReference>
<evidence type="ECO:0000256" key="7">
    <source>
        <dbReference type="SAM" id="MobiDB-lite"/>
    </source>
</evidence>
<evidence type="ECO:0000256" key="6">
    <source>
        <dbReference type="ARBA" id="ARBA00023136"/>
    </source>
</evidence>
<dbReference type="GO" id="GO:0022857">
    <property type="term" value="F:transmembrane transporter activity"/>
    <property type="evidence" value="ECO:0007669"/>
    <property type="project" value="InterPro"/>
</dbReference>
<comment type="similarity">
    <text evidence="3">Belongs to the peptidase S54 family.</text>
</comment>
<dbReference type="Pfam" id="PF00854">
    <property type="entry name" value="PTR2"/>
    <property type="match status" value="1"/>
</dbReference>
<comment type="caution">
    <text evidence="10">The sequence shown here is derived from an EMBL/GenBank/DDBJ whole genome shotgun (WGS) entry which is preliminary data.</text>
</comment>
<reference evidence="10 11" key="1">
    <citation type="submission" date="2020-04" db="EMBL/GenBank/DDBJ databases">
        <title>Plant Genome Project.</title>
        <authorList>
            <person name="Zhang R.-G."/>
        </authorList>
    </citation>
    <scope>NUCLEOTIDE SEQUENCE [LARGE SCALE GENOMIC DNA]</scope>
    <source>
        <strain evidence="10">YNK0</strain>
        <tissue evidence="10">Leaf</tissue>
    </source>
</reference>
<dbReference type="AlphaFoldDB" id="A0A834Z3Q0"/>
<dbReference type="InterPro" id="IPR035952">
    <property type="entry name" value="Rhomboid-like_sf"/>
</dbReference>
<evidence type="ECO:0000313" key="11">
    <source>
        <dbReference type="Proteomes" id="UP000655225"/>
    </source>
</evidence>
<feature type="region of interest" description="Disordered" evidence="7">
    <location>
        <begin position="186"/>
        <end position="216"/>
    </location>
</feature>
<feature type="domain" description="UBA" evidence="9">
    <location>
        <begin position="611"/>
        <end position="650"/>
    </location>
</feature>
<proteinExistence type="inferred from homology"/>
<dbReference type="InterPro" id="IPR015940">
    <property type="entry name" value="UBA"/>
</dbReference>
<dbReference type="InterPro" id="IPR022764">
    <property type="entry name" value="Peptidase_S54_rhomboid_dom"/>
</dbReference>
<evidence type="ECO:0000259" key="9">
    <source>
        <dbReference type="PROSITE" id="PS50030"/>
    </source>
</evidence>
<dbReference type="Proteomes" id="UP000655225">
    <property type="component" value="Unassembled WGS sequence"/>
</dbReference>
<sequence>MKCGEASSSQEIILTTLLRQEQDIKEIKSILHDMATALDKLQVAQGQTQIRLPTSQTNASNPVAQPQKPPSHPLPKPKKERAPPKHFTPSPLSQLLPVLIDRKLITLRGPTPLQPVAKWNHNYKEHEHCAFHQGPRHSTDHCIALKHAVEDLINEGAEYDEKQNSHPGTLSCTELGSISECKGQDLATPGAGGQSKARGKPSPVIRRKLPQDNAWSRGQLEPELTPEQTGLPTRLGQWWEGVPFFTSAVVILCGTIYLVCLLVGYDSFVEICFLPSAVISKFQVDMFGTDWTELNPSPFKSDTKAARANPKRSLFKECLTATIGRSGEPVTALSQFKVQILSSALAYKALWIEMGVGGNRWIYTSILFHGSLLHVLFNMLALVPLGSELERIMGSVRLLHVTILLATSNAVFHLLIALLVAHNPFKPYQHLMNECAIGFSGILFSMIVIETRLSGVQSRRFLPDAASLLENVYFQSTCMGRRKFILCTGGNPLGNIPTYTSPNTTSSGLVSGNIWGNLSSWLPQRETAQSAQDDHRFPGMGRTLGAGRNQAASVINSNSGLQARLLDNSPDHPPEIAATGTLQQILDGRRSAVDSAAAVAQGPARHQGSGTFDAEIQNLVAMGFEKTQVEVAIAAADGDSNIAVEILMSQQALMTALENMANLGTSVNLVTYFYFNMHYDLSDSAGMVTNYMGTSFLLSLVGAFISDAYITRSNTILIFGFIEFLGFILLTIQTRTKSLQLPPCNMLVQTDNCQHVNGQKSAILFSGLYLIALGSGGLKAALPTLGADQFDENNPKERRLISSFFNFFLFSLCIGSCIGVTFLVWLQNNEGWDIALSISSSSILLGLFVIALGYTKYRNRIPTGSPLTKILQVLVAAFRNRKLDLPENDAGLYEVKLVYNESSYVAEDNEILPHTRQFRFLDRAAIVPQNQENTNSNTSGWRLCTVTRIEEVKILIRMVPLFASSILMNTCLAQLQTFSIQQGVTLDKKLGSLEIPPASLPIIPMAFIVFLTPLYDRLFVPFARRFTGLETGITHLQRIGIGLVLSVLSMVVAALVEIKRKNVAEEHLLIDANPMLDPLPLSVFILSFQYFIFGIADLFTFVGLLEFFYSQAPTSFRSLGIAFSWCSMAMGYFLSSVLVNLVNSATKNSTSSGGWLKGNNINANHLDLFYWTLAGLSFLNFFNYLYWAKRYLYKSMGKRQDTDEGNAASPQQTLVELS</sequence>
<feature type="region of interest" description="Disordered" evidence="7">
    <location>
        <begin position="51"/>
        <end position="90"/>
    </location>
</feature>
<gene>
    <name evidence="10" type="ORF">HHK36_016962</name>
</gene>
<dbReference type="OrthoDB" id="10257275at2759"/>
<feature type="transmembrane region" description="Helical" evidence="8">
    <location>
        <begin position="398"/>
        <end position="419"/>
    </location>
</feature>
<dbReference type="SUPFAM" id="SSF46934">
    <property type="entry name" value="UBA-like"/>
    <property type="match status" value="1"/>
</dbReference>
<name>A0A834Z3Q0_TETSI</name>
<keyword evidence="5 8" id="KW-1133">Transmembrane helix</keyword>
<dbReference type="CDD" id="cd14287">
    <property type="entry name" value="UBA_At3g58460_like"/>
    <property type="match status" value="1"/>
</dbReference>
<keyword evidence="11" id="KW-1185">Reference proteome</keyword>
<dbReference type="PANTHER" id="PTHR11654">
    <property type="entry name" value="OLIGOPEPTIDE TRANSPORTER-RELATED"/>
    <property type="match status" value="1"/>
</dbReference>
<dbReference type="SUPFAM" id="SSF144091">
    <property type="entry name" value="Rhomboid-like"/>
    <property type="match status" value="1"/>
</dbReference>
<accession>A0A834Z3Q0</accession>
<feature type="transmembrane region" description="Helical" evidence="8">
    <location>
        <begin position="716"/>
        <end position="732"/>
    </location>
</feature>
<protein>
    <recommendedName>
        <fullName evidence="9">UBA domain-containing protein</fullName>
    </recommendedName>
</protein>
<dbReference type="InterPro" id="IPR009060">
    <property type="entry name" value="UBA-like_sf"/>
</dbReference>
<feature type="transmembrane region" description="Helical" evidence="8">
    <location>
        <begin position="995"/>
        <end position="1015"/>
    </location>
</feature>
<organism evidence="10 11">
    <name type="scientific">Tetracentron sinense</name>
    <name type="common">Spur-leaf</name>
    <dbReference type="NCBI Taxonomy" id="13715"/>
    <lineage>
        <taxon>Eukaryota</taxon>
        <taxon>Viridiplantae</taxon>
        <taxon>Streptophyta</taxon>
        <taxon>Embryophyta</taxon>
        <taxon>Tracheophyta</taxon>
        <taxon>Spermatophyta</taxon>
        <taxon>Magnoliopsida</taxon>
        <taxon>Trochodendrales</taxon>
        <taxon>Trochodendraceae</taxon>
        <taxon>Tetracentron</taxon>
    </lineage>
</organism>
<evidence type="ECO:0000256" key="2">
    <source>
        <dbReference type="ARBA" id="ARBA00005982"/>
    </source>
</evidence>
<comment type="subcellular location">
    <subcellularLocation>
        <location evidence="1">Membrane</location>
        <topology evidence="1">Multi-pass membrane protein</topology>
    </subcellularLocation>
</comment>
<feature type="transmembrane region" description="Helical" evidence="8">
    <location>
        <begin position="691"/>
        <end position="710"/>
    </location>
</feature>
<dbReference type="Gene3D" id="1.10.8.10">
    <property type="entry name" value="DNA helicase RuvA subunit, C-terminal domain"/>
    <property type="match status" value="1"/>
</dbReference>
<evidence type="ECO:0000256" key="3">
    <source>
        <dbReference type="ARBA" id="ARBA00009045"/>
    </source>
</evidence>
<feature type="transmembrane region" description="Helical" evidence="8">
    <location>
        <begin position="954"/>
        <end position="975"/>
    </location>
</feature>
<feature type="transmembrane region" description="Helical" evidence="8">
    <location>
        <begin position="1036"/>
        <end position="1056"/>
    </location>
</feature>
<feature type="transmembrane region" description="Helical" evidence="8">
    <location>
        <begin position="1083"/>
        <end position="1109"/>
    </location>
</feature>
<evidence type="ECO:0000256" key="1">
    <source>
        <dbReference type="ARBA" id="ARBA00004141"/>
    </source>
</evidence>
<dbReference type="GO" id="GO:0004252">
    <property type="term" value="F:serine-type endopeptidase activity"/>
    <property type="evidence" value="ECO:0007669"/>
    <property type="project" value="InterPro"/>
</dbReference>
<dbReference type="Pfam" id="PF01694">
    <property type="entry name" value="Rhomboid"/>
    <property type="match status" value="1"/>
</dbReference>
<dbReference type="PROSITE" id="PS50030">
    <property type="entry name" value="UBA"/>
    <property type="match status" value="1"/>
</dbReference>
<feature type="transmembrane region" description="Helical" evidence="8">
    <location>
        <begin position="804"/>
        <end position="826"/>
    </location>
</feature>
<dbReference type="EMBL" id="JABCRI010000011">
    <property type="protein sequence ID" value="KAF8398036.1"/>
    <property type="molecule type" value="Genomic_DNA"/>
</dbReference>
<comment type="similarity">
    <text evidence="2">Belongs to the major facilitator superfamily. Proton-dependent oligopeptide transporter (POT/PTR) (TC 2.A.17) family.</text>
</comment>
<dbReference type="Pfam" id="PF00627">
    <property type="entry name" value="UBA"/>
    <property type="match status" value="1"/>
</dbReference>
<feature type="transmembrane region" description="Helical" evidence="8">
    <location>
        <begin position="1121"/>
        <end position="1142"/>
    </location>
</feature>
<dbReference type="InterPro" id="IPR000109">
    <property type="entry name" value="POT_fam"/>
</dbReference>
<feature type="compositionally biased region" description="Polar residues" evidence="7">
    <location>
        <begin position="51"/>
        <end position="64"/>
    </location>
</feature>
<evidence type="ECO:0000313" key="10">
    <source>
        <dbReference type="EMBL" id="KAF8398036.1"/>
    </source>
</evidence>
<evidence type="ECO:0000256" key="8">
    <source>
        <dbReference type="SAM" id="Phobius"/>
    </source>
</evidence>
<keyword evidence="6 8" id="KW-0472">Membrane</keyword>
<dbReference type="GO" id="GO:0016020">
    <property type="term" value="C:membrane"/>
    <property type="evidence" value="ECO:0007669"/>
    <property type="project" value="UniProtKB-SubCell"/>
</dbReference>
<feature type="transmembrane region" description="Helical" evidence="8">
    <location>
        <begin position="832"/>
        <end position="854"/>
    </location>
</feature>
<feature type="transmembrane region" description="Helical" evidence="8">
    <location>
        <begin position="1168"/>
        <end position="1188"/>
    </location>
</feature>
<dbReference type="SUPFAM" id="SSF103473">
    <property type="entry name" value="MFS general substrate transporter"/>
    <property type="match status" value="1"/>
</dbReference>
<feature type="transmembrane region" description="Helical" evidence="8">
    <location>
        <begin position="361"/>
        <end position="386"/>
    </location>
</feature>
<dbReference type="Gene3D" id="1.20.1250.20">
    <property type="entry name" value="MFS general substrate transporter like domains"/>
    <property type="match status" value="1"/>
</dbReference>
<feature type="transmembrane region" description="Helical" evidence="8">
    <location>
        <begin position="244"/>
        <end position="265"/>
    </location>
</feature>
<evidence type="ECO:0000256" key="4">
    <source>
        <dbReference type="ARBA" id="ARBA00022692"/>
    </source>
</evidence>
<keyword evidence="4 8" id="KW-0812">Transmembrane</keyword>
<dbReference type="SMART" id="SM00165">
    <property type="entry name" value="UBA"/>
    <property type="match status" value="1"/>
</dbReference>